<name>A0A448XMP3_9PLAT</name>
<accession>A0A448XMP3</accession>
<keyword evidence="2" id="KW-1185">Reference proteome</keyword>
<reference evidence="1" key="1">
    <citation type="submission" date="2018-11" db="EMBL/GenBank/DDBJ databases">
        <authorList>
            <consortium name="Pathogen Informatics"/>
        </authorList>
    </citation>
    <scope>NUCLEOTIDE SEQUENCE</scope>
</reference>
<evidence type="ECO:0000313" key="1">
    <source>
        <dbReference type="EMBL" id="VEL40343.1"/>
    </source>
</evidence>
<dbReference type="Proteomes" id="UP000784294">
    <property type="component" value="Unassembled WGS sequence"/>
</dbReference>
<protein>
    <submittedName>
        <fullName evidence="1">Uncharacterized protein</fullName>
    </submittedName>
</protein>
<dbReference type="EMBL" id="CAAALY010264540">
    <property type="protein sequence ID" value="VEL40343.1"/>
    <property type="molecule type" value="Genomic_DNA"/>
</dbReference>
<proteinExistence type="predicted"/>
<evidence type="ECO:0000313" key="2">
    <source>
        <dbReference type="Proteomes" id="UP000784294"/>
    </source>
</evidence>
<dbReference type="AlphaFoldDB" id="A0A448XMP3"/>
<comment type="caution">
    <text evidence="1">The sequence shown here is derived from an EMBL/GenBank/DDBJ whole genome shotgun (WGS) entry which is preliminary data.</text>
</comment>
<organism evidence="1 2">
    <name type="scientific">Protopolystoma xenopodis</name>
    <dbReference type="NCBI Taxonomy" id="117903"/>
    <lineage>
        <taxon>Eukaryota</taxon>
        <taxon>Metazoa</taxon>
        <taxon>Spiralia</taxon>
        <taxon>Lophotrochozoa</taxon>
        <taxon>Platyhelminthes</taxon>
        <taxon>Monogenea</taxon>
        <taxon>Polyopisthocotylea</taxon>
        <taxon>Polystomatidea</taxon>
        <taxon>Polystomatidae</taxon>
        <taxon>Protopolystoma</taxon>
    </lineage>
</organism>
<sequence>MIGHYPKGLNKIANSQASEFQSNSLLTPSTQSILELHASISTAPNQEIEERKETNVSNSVGEQIMPELDTHSSLVLNERENIPFALSSSLSSIQSDSSQDEASHTCSDLSSSSFLSLHTISSFHLNSLFGCIEPLILSPTLPFVSSSSLANTSRESIIYPENEHYKEFSHGIKEIISDNKLTFTDHSYSCNHGKSLDDFSDEGGHGNHMDGYAGSCLIEDAADKRSSFICNHFTPHYIPPSPQNTSLIDNISKLDVAPEMPETPEREL</sequence>
<gene>
    <name evidence="1" type="ORF">PXEA_LOCUS33783</name>
</gene>